<dbReference type="InterPro" id="IPR018857">
    <property type="entry name" value="TORC1_cplx_su_TCO89"/>
</dbReference>
<dbReference type="Pfam" id="PF10452">
    <property type="entry name" value="TCO89"/>
    <property type="match status" value="1"/>
</dbReference>
<dbReference type="GO" id="GO:0000329">
    <property type="term" value="C:fungal-type vacuole membrane"/>
    <property type="evidence" value="ECO:0007669"/>
    <property type="project" value="TreeGrafter"/>
</dbReference>
<evidence type="ECO:0000313" key="3">
    <source>
        <dbReference type="Proteomes" id="UP000290900"/>
    </source>
</evidence>
<dbReference type="PANTHER" id="PTHR22794">
    <property type="entry name" value="THAP DOMAIN PROTEIN 11"/>
    <property type="match status" value="1"/>
</dbReference>
<dbReference type="PANTHER" id="PTHR22794:SF2">
    <property type="entry name" value="THAP DOMAIN-CONTAINING PROTEIN 11"/>
    <property type="match status" value="1"/>
</dbReference>
<reference evidence="2 3" key="1">
    <citation type="submission" date="2018-12" db="EMBL/GenBank/DDBJ databases">
        <authorList>
            <person name="Tiukova I."/>
            <person name="Dainat J."/>
        </authorList>
    </citation>
    <scope>NUCLEOTIDE SEQUENCE [LARGE SCALE GENOMIC DNA]</scope>
</reference>
<proteinExistence type="predicted"/>
<dbReference type="FunCoup" id="A0A448YNT7">
    <property type="interactions" value="146"/>
</dbReference>
<feature type="compositionally biased region" description="Polar residues" evidence="1">
    <location>
        <begin position="491"/>
        <end position="518"/>
    </location>
</feature>
<feature type="region of interest" description="Disordered" evidence="1">
    <location>
        <begin position="297"/>
        <end position="324"/>
    </location>
</feature>
<sequence>MPHVYMHGRAKSSSSLKEDGQSKRKVKQFAAGKLVRNGSYGKLARIKSNESFPTLTELAGLTGLTSLNGNSERPRIGRSKSSGDVLRSNKSALRLSSMAALSANHRTRSYPNLGGRNTSLRGTKHKMIIDLTHNDSQDEDDAEEEEVESFDDDDAEVIHEPKQRQDDRPVANHQVSHPAEDKDLQISPTAHPLLQPLHPLHDTSDTKRPSGQPYDADFLLSQSTGQERQVSREDDAQVSNSFRSRYGEDGATDPAAASLIKGSSSSSLIFQQSALNLAAIGSSVGLNKTLQFHQLTDRVSPKTSTHSMKAANTDGSADVSKPAQDDSFANNFNSYLATNQPKSDSRTQQRLWLQRENINSLVDLSDSNNPFTTNVTRLEYEKLSREYLSIRRFSSPVVKSLTKVENMPLLEIQKKRVDDSKQESNSGSSFNGDFKEYEKRVAALWKKNSREYYTDKEEDLGRAPSNASEQQRQRAQQYNRQQYPGVPFNRLPQQLQPTTRAQQKVTKSSSFNLVNLQN</sequence>
<evidence type="ECO:0000313" key="2">
    <source>
        <dbReference type="EMBL" id="VEU22547.1"/>
    </source>
</evidence>
<dbReference type="GO" id="GO:0031931">
    <property type="term" value="C:TORC1 complex"/>
    <property type="evidence" value="ECO:0007669"/>
    <property type="project" value="InterPro"/>
</dbReference>
<feature type="region of interest" description="Disordered" evidence="1">
    <location>
        <begin position="66"/>
        <end position="88"/>
    </location>
</feature>
<dbReference type="EMBL" id="CAACVR010000023">
    <property type="protein sequence ID" value="VEU22547.1"/>
    <property type="molecule type" value="Genomic_DNA"/>
</dbReference>
<name>A0A448YNT7_BRENA</name>
<feature type="compositionally biased region" description="Basic and acidic residues" evidence="1">
    <location>
        <begin position="156"/>
        <end position="170"/>
    </location>
</feature>
<feature type="compositionally biased region" description="Acidic residues" evidence="1">
    <location>
        <begin position="137"/>
        <end position="155"/>
    </location>
</feature>
<dbReference type="OrthoDB" id="3996136at2759"/>
<feature type="compositionally biased region" description="Basic and acidic residues" evidence="1">
    <location>
        <begin position="199"/>
        <end position="208"/>
    </location>
</feature>
<evidence type="ECO:0000256" key="1">
    <source>
        <dbReference type="SAM" id="MobiDB-lite"/>
    </source>
</evidence>
<feature type="region of interest" description="Disordered" evidence="1">
    <location>
        <begin position="1"/>
        <end position="30"/>
    </location>
</feature>
<protein>
    <submittedName>
        <fullName evidence="2">DEKNAAC103325</fullName>
    </submittedName>
</protein>
<dbReference type="GO" id="GO:0031929">
    <property type="term" value="P:TOR signaling"/>
    <property type="evidence" value="ECO:0007669"/>
    <property type="project" value="InterPro"/>
</dbReference>
<gene>
    <name evidence="2" type="ORF">BRENAR_LOCUS3278</name>
</gene>
<dbReference type="InParanoid" id="A0A448YNT7"/>
<keyword evidence="3" id="KW-1185">Reference proteome</keyword>
<feature type="compositionally biased region" description="Basic residues" evidence="1">
    <location>
        <begin position="1"/>
        <end position="10"/>
    </location>
</feature>
<accession>A0A448YNT7</accession>
<organism evidence="2 3">
    <name type="scientific">Brettanomyces naardenensis</name>
    <name type="common">Yeast</name>
    <dbReference type="NCBI Taxonomy" id="13370"/>
    <lineage>
        <taxon>Eukaryota</taxon>
        <taxon>Fungi</taxon>
        <taxon>Dikarya</taxon>
        <taxon>Ascomycota</taxon>
        <taxon>Saccharomycotina</taxon>
        <taxon>Pichiomycetes</taxon>
        <taxon>Pichiales</taxon>
        <taxon>Pichiaceae</taxon>
        <taxon>Brettanomyces</taxon>
    </lineage>
</organism>
<dbReference type="STRING" id="13370.A0A448YNT7"/>
<feature type="region of interest" description="Disordered" evidence="1">
    <location>
        <begin position="132"/>
        <end position="217"/>
    </location>
</feature>
<feature type="compositionally biased region" description="Low complexity" evidence="1">
    <location>
        <begin position="473"/>
        <end position="482"/>
    </location>
</feature>
<dbReference type="AlphaFoldDB" id="A0A448YNT7"/>
<feature type="region of interest" description="Disordered" evidence="1">
    <location>
        <begin position="455"/>
        <end position="518"/>
    </location>
</feature>
<dbReference type="Proteomes" id="UP000290900">
    <property type="component" value="Unassembled WGS sequence"/>
</dbReference>